<gene>
    <name evidence="1" type="ORF">LCOR_10756.1</name>
</gene>
<evidence type="ECO:0008006" key="3">
    <source>
        <dbReference type="Google" id="ProtNLM"/>
    </source>
</evidence>
<dbReference type="Gene3D" id="3.80.10.10">
    <property type="entry name" value="Ribonuclease Inhibitor"/>
    <property type="match status" value="1"/>
</dbReference>
<dbReference type="AlphaFoldDB" id="A0A068SFA8"/>
<sequence>MTLFPSQPSMADSIWNDLCRQPSTLKASSEKYAQLVHDSTTQLQQSLEPILSALNLRAIGLTKCANYDAALRVAKVMQYLSPSSALGYIREADIYSEQGKQRLVIEICNHGLRMVDTMDTHYDTLQRAKMDAEQRQSKRVDFISQLPTDMVIPTLIPMFVDDAPISSLLPNPYLDVSNLWRDRIVQCYDGLRFSVGYPGSQDEDIRLQVIQFAQHTKALFINRYGHGRWRADLLRDHDFCSLRQLFIDRKLCSFLSIHLLNYTLVDLECMNDHVDQFASSLKSISKTLTHLSVEMECALPINQIVLTCPNLVFLDLTQSRVTDLSSLPMTTWPNLKRLTLHRAQEPSTCDQIIGIWKRFPSLNHLRLQPCTDMESALIVSDYLPSINSLHIVAFENDTDIEFSYHDPPRETFGITKIAIEGFANNTFVDISSVLKQHQKTLEDLEWYMSGESDTGVIYNIQYPRLKKLILDQSGWWIPSNAPLLEELTMTWQAINIHPAVLDTIPPKLKRLEFMLDVGPDIVGTSAIKQYIDRIARYSHLHELIMNSYTMGNVLDVVDAIHRL</sequence>
<name>A0A068SFA8_9FUNG</name>
<evidence type="ECO:0000313" key="1">
    <source>
        <dbReference type="EMBL" id="CDH59956.1"/>
    </source>
</evidence>
<dbReference type="InterPro" id="IPR032675">
    <property type="entry name" value="LRR_dom_sf"/>
</dbReference>
<dbReference type="Proteomes" id="UP000027586">
    <property type="component" value="Unassembled WGS sequence"/>
</dbReference>
<reference evidence="1" key="1">
    <citation type="submission" date="2013-08" db="EMBL/GenBank/DDBJ databases">
        <title>Gene expansion shapes genome architecture in the human pathogen Lichtheimia corymbifera: an evolutionary genomics analysis in the ancient terrestrial Mucorales (Mucoromycotina).</title>
        <authorList>
            <person name="Schwartze V.U."/>
            <person name="Winter S."/>
            <person name="Shelest E."/>
            <person name="Marcet-Houben M."/>
            <person name="Horn F."/>
            <person name="Wehner S."/>
            <person name="Hoffmann K."/>
            <person name="Riege K."/>
            <person name="Sammeth M."/>
            <person name="Nowrousian M."/>
            <person name="Valiante V."/>
            <person name="Linde J."/>
            <person name="Jacobsen I.D."/>
            <person name="Marz M."/>
            <person name="Brakhage A.A."/>
            <person name="Gabaldon T."/>
            <person name="Bocker S."/>
            <person name="Voigt K."/>
        </authorList>
    </citation>
    <scope>NUCLEOTIDE SEQUENCE [LARGE SCALE GENOMIC DNA]</scope>
    <source>
        <strain evidence="1">FSU 9682</strain>
    </source>
</reference>
<accession>A0A068SFA8</accession>
<proteinExistence type="predicted"/>
<evidence type="ECO:0000313" key="2">
    <source>
        <dbReference type="Proteomes" id="UP000027586"/>
    </source>
</evidence>
<dbReference type="STRING" id="1263082.A0A068SFA8"/>
<organism evidence="1 2">
    <name type="scientific">Lichtheimia corymbifera JMRC:FSU:9682</name>
    <dbReference type="NCBI Taxonomy" id="1263082"/>
    <lineage>
        <taxon>Eukaryota</taxon>
        <taxon>Fungi</taxon>
        <taxon>Fungi incertae sedis</taxon>
        <taxon>Mucoromycota</taxon>
        <taxon>Mucoromycotina</taxon>
        <taxon>Mucoromycetes</taxon>
        <taxon>Mucorales</taxon>
        <taxon>Lichtheimiaceae</taxon>
        <taxon>Lichtheimia</taxon>
    </lineage>
</organism>
<dbReference type="SUPFAM" id="SSF52047">
    <property type="entry name" value="RNI-like"/>
    <property type="match status" value="1"/>
</dbReference>
<protein>
    <recommendedName>
        <fullName evidence="3">F-box domain-containing protein</fullName>
    </recommendedName>
</protein>
<dbReference type="EMBL" id="CBTN010000079">
    <property type="protein sequence ID" value="CDH59956.1"/>
    <property type="molecule type" value="Genomic_DNA"/>
</dbReference>
<dbReference type="VEuPathDB" id="FungiDB:LCOR_10756.1"/>
<comment type="caution">
    <text evidence="1">The sequence shown here is derived from an EMBL/GenBank/DDBJ whole genome shotgun (WGS) entry which is preliminary data.</text>
</comment>
<dbReference type="OrthoDB" id="10360178at2759"/>
<keyword evidence="2" id="KW-1185">Reference proteome</keyword>